<sequence>MAAASQIFQNKESDNNEVGRQEIQAAVDKAVKLRALHGALTLSKRNNPANKKCPSFSSPLSRPASQFSAQDYPVFTPGSIFAFFNNDFLEFKLYVKWHFDRVMKMNRYLKSGMNMAWKQAMALQLFYQITRKRFQLRGKDSPRQWLPSNRMSFPLKIETPSLVLVQTTLPSYKHLRGLNFTSPVGEHHDFDYGDATTDSHLCVQPRPKNRGVISWLFPKLKKKHKNVNSPTQTESEDVSQIFKEFGMLSIEKLKRELMEANENRDAALMEIAGMRSSLGDLKQKIEYLETYCVQLKRALRQKTQSNDSQINEKLGKGISIGGNGENPMPVSEEVMVKGFLQIVSEASLSVKQFCKTLVAHIQQSDSTLTDNLNLLLQPYKLSLNSKYSSAVSYHLESIIIQSFFQDFEGSVFRKSGSPKLLDPQQNCQTQFSSFVALRNLGWNEVLRKGSKYYGEEFSKFCDEKMSLIISTLNWTIPCPEQLLQAFFVAAKRICLLRLLAFSFNPRLGILRIEENRDFDPHYMEDMFMGRQK</sequence>
<dbReference type="AlphaFoldDB" id="A0A6A2WC03"/>
<dbReference type="PANTHER" id="PTHR31029">
    <property type="entry name" value="CYCLIN-DEPENDENT KINASE-LIKE PROTEIN"/>
    <property type="match status" value="1"/>
</dbReference>
<comment type="caution">
    <text evidence="2">The sequence shown here is derived from an EMBL/GenBank/DDBJ whole genome shotgun (WGS) entry which is preliminary data.</text>
</comment>
<evidence type="ECO:0000313" key="2">
    <source>
        <dbReference type="EMBL" id="KAE8654481.1"/>
    </source>
</evidence>
<dbReference type="EMBL" id="VEPZ02001787">
    <property type="protein sequence ID" value="KAE8654481.1"/>
    <property type="molecule type" value="Genomic_DNA"/>
</dbReference>
<evidence type="ECO:0000256" key="1">
    <source>
        <dbReference type="SAM" id="Coils"/>
    </source>
</evidence>
<reference evidence="2" key="1">
    <citation type="submission" date="2019-09" db="EMBL/GenBank/DDBJ databases">
        <title>Draft genome information of white flower Hibiscus syriacus.</title>
        <authorList>
            <person name="Kim Y.-M."/>
        </authorList>
    </citation>
    <scope>NUCLEOTIDE SEQUENCE [LARGE SCALE GENOMIC DNA]</scope>
    <source>
        <strain evidence="2">YM2019G1</strain>
    </source>
</reference>
<evidence type="ECO:0000313" key="3">
    <source>
        <dbReference type="Proteomes" id="UP000436088"/>
    </source>
</evidence>
<protein>
    <submittedName>
        <fullName evidence="2">Histone H3.2-like</fullName>
    </submittedName>
</protein>
<gene>
    <name evidence="2" type="ORF">F3Y22_tig00117048pilonHSYRG00373</name>
</gene>
<proteinExistence type="predicted"/>
<dbReference type="Proteomes" id="UP000436088">
    <property type="component" value="Unassembled WGS sequence"/>
</dbReference>
<keyword evidence="3" id="KW-1185">Reference proteome</keyword>
<dbReference type="PANTHER" id="PTHR31029:SF3">
    <property type="entry name" value="IRK-INTERACTING PROTEIN"/>
    <property type="match status" value="1"/>
</dbReference>
<accession>A0A6A2WC03</accession>
<organism evidence="2 3">
    <name type="scientific">Hibiscus syriacus</name>
    <name type="common">Rose of Sharon</name>
    <dbReference type="NCBI Taxonomy" id="106335"/>
    <lineage>
        <taxon>Eukaryota</taxon>
        <taxon>Viridiplantae</taxon>
        <taxon>Streptophyta</taxon>
        <taxon>Embryophyta</taxon>
        <taxon>Tracheophyta</taxon>
        <taxon>Spermatophyta</taxon>
        <taxon>Magnoliopsida</taxon>
        <taxon>eudicotyledons</taxon>
        <taxon>Gunneridae</taxon>
        <taxon>Pentapetalae</taxon>
        <taxon>rosids</taxon>
        <taxon>malvids</taxon>
        <taxon>Malvales</taxon>
        <taxon>Malvaceae</taxon>
        <taxon>Malvoideae</taxon>
        <taxon>Hibiscus</taxon>
    </lineage>
</organism>
<dbReference type="InterPro" id="IPR042316">
    <property type="entry name" value="IRKI-like"/>
</dbReference>
<keyword evidence="1" id="KW-0175">Coiled coil</keyword>
<name>A0A6A2WC03_HIBSY</name>
<feature type="coiled-coil region" evidence="1">
    <location>
        <begin position="243"/>
        <end position="270"/>
    </location>
</feature>